<dbReference type="CDD" id="cd06139">
    <property type="entry name" value="DNA_polA_I_Ecoli_like_exo"/>
    <property type="match status" value="1"/>
</dbReference>
<dbReference type="GO" id="GO:0003677">
    <property type="term" value="F:DNA binding"/>
    <property type="evidence" value="ECO:0007669"/>
    <property type="project" value="InterPro"/>
</dbReference>
<organism evidence="7 8">
    <name type="scientific">Parablautia muri</name>
    <dbReference type="NCBI Taxonomy" id="2320879"/>
    <lineage>
        <taxon>Bacteria</taxon>
        <taxon>Bacillati</taxon>
        <taxon>Bacillota</taxon>
        <taxon>Clostridia</taxon>
        <taxon>Lachnospirales</taxon>
        <taxon>Lachnospiraceae</taxon>
        <taxon>Parablautia</taxon>
    </lineage>
</organism>
<comment type="caution">
    <text evidence="7">The sequence shown here is derived from an EMBL/GenBank/DDBJ whole genome shotgun (WGS) entry which is preliminary data.</text>
</comment>
<protein>
    <recommendedName>
        <fullName evidence="3">DNA polymerase I</fullName>
        <ecNumber evidence="2">2.7.7.7</ecNumber>
    </recommendedName>
</protein>
<dbReference type="OrthoDB" id="4053at2"/>
<dbReference type="PRINTS" id="PR00868">
    <property type="entry name" value="DNAPOLI"/>
</dbReference>
<keyword evidence="4" id="KW-0235">DNA replication</keyword>
<keyword evidence="7" id="KW-0378">Hydrolase</keyword>
<dbReference type="RefSeq" id="WP_160558719.1">
    <property type="nucleotide sequence ID" value="NZ_QZDT01000003.1"/>
</dbReference>
<dbReference type="InterPro" id="IPR001098">
    <property type="entry name" value="DNA-dir_DNA_pol_A_palm_dom"/>
</dbReference>
<dbReference type="Gene3D" id="3.30.420.10">
    <property type="entry name" value="Ribonuclease H-like superfamily/Ribonuclease H"/>
    <property type="match status" value="1"/>
</dbReference>
<dbReference type="Gene3D" id="1.20.1060.10">
    <property type="entry name" value="Taq DNA Polymerase, Chain T, domain 4"/>
    <property type="match status" value="1"/>
</dbReference>
<dbReference type="InterPro" id="IPR012337">
    <property type="entry name" value="RNaseH-like_sf"/>
</dbReference>
<keyword evidence="7" id="KW-0540">Nuclease</keyword>
<accession>A0A9X5GR27</accession>
<comment type="catalytic activity">
    <reaction evidence="5">
        <text>DNA(n) + a 2'-deoxyribonucleoside 5'-triphosphate = DNA(n+1) + diphosphate</text>
        <dbReference type="Rhea" id="RHEA:22508"/>
        <dbReference type="Rhea" id="RHEA-COMP:17339"/>
        <dbReference type="Rhea" id="RHEA-COMP:17340"/>
        <dbReference type="ChEBI" id="CHEBI:33019"/>
        <dbReference type="ChEBI" id="CHEBI:61560"/>
        <dbReference type="ChEBI" id="CHEBI:173112"/>
        <dbReference type="EC" id="2.7.7.7"/>
    </reaction>
</comment>
<dbReference type="InterPro" id="IPR036397">
    <property type="entry name" value="RNaseH_sf"/>
</dbReference>
<evidence type="ECO:0000259" key="6">
    <source>
        <dbReference type="SMART" id="SM00482"/>
    </source>
</evidence>
<dbReference type="SMART" id="SM00482">
    <property type="entry name" value="POLAc"/>
    <property type="match status" value="1"/>
</dbReference>
<feature type="domain" description="DNA-directed DNA polymerase family A palm" evidence="6">
    <location>
        <begin position="384"/>
        <end position="599"/>
    </location>
</feature>
<dbReference type="Proteomes" id="UP001154420">
    <property type="component" value="Unassembled WGS sequence"/>
</dbReference>
<dbReference type="SUPFAM" id="SSF53098">
    <property type="entry name" value="Ribonuclease H-like"/>
    <property type="match status" value="1"/>
</dbReference>
<dbReference type="Pfam" id="PF01612">
    <property type="entry name" value="DNA_pol_A_exo1"/>
    <property type="match status" value="1"/>
</dbReference>
<evidence type="ECO:0000256" key="4">
    <source>
        <dbReference type="ARBA" id="ARBA00022705"/>
    </source>
</evidence>
<evidence type="ECO:0000256" key="1">
    <source>
        <dbReference type="ARBA" id="ARBA00007705"/>
    </source>
</evidence>
<evidence type="ECO:0000313" key="7">
    <source>
        <dbReference type="EMBL" id="NBJ91630.1"/>
    </source>
</evidence>
<dbReference type="InterPro" id="IPR043502">
    <property type="entry name" value="DNA/RNA_pol_sf"/>
</dbReference>
<evidence type="ECO:0000313" key="8">
    <source>
        <dbReference type="Proteomes" id="UP001154420"/>
    </source>
</evidence>
<evidence type="ECO:0000256" key="5">
    <source>
        <dbReference type="ARBA" id="ARBA00049244"/>
    </source>
</evidence>
<dbReference type="Pfam" id="PF00476">
    <property type="entry name" value="DNA_pol_A"/>
    <property type="match status" value="1"/>
</dbReference>
<dbReference type="EC" id="2.7.7.7" evidence="2"/>
<dbReference type="SUPFAM" id="SSF56672">
    <property type="entry name" value="DNA/RNA polymerases"/>
    <property type="match status" value="1"/>
</dbReference>
<sequence length="641" mass="72963">MNTDYRLVTDVQGIREYLGYAADVAFDIETAPDDGFREEEKAALDPAKAHITGCSFSRDEGTGIYIPVAHLRGKNINKEEFLLFMREFLTSPSINKIAHNIAFEAAFFYFCRIIIQEPCYDTMCAAQMTLKSSYEFRKLNESGLKRLAEDICKEPLPSFTSVTGGKHFDELDAQDPETVRYGCADSDFALRLYHIFKNWFERFLPKHGRIVAEMESPTAVYIGIMRVNGVPMDIPLMQARQEEARKEMARIRDEIQMMIGDIEIGANCSTNAFKNYLFKTLKLPVLKTTESNREAADDASMILLQDWCRENRPELVPLFSLVQEYRKWGKILSTYLVGYSRFLNPVTGRIHPNMMALSTDTGRFSCNSPNLQNMPRATNDPVGIRSLVKAPDGMVIVSCDFSQIELRVGAFYCRDEVMLRTYRTGGDIHAMTTSVIFGCTYDEAQDKHRDGYKEQRTIAKNVNFGTFYGLFPKGLQKTLKFKAGMEKSFEECAEIIDNLKAGYKGLTAWQDETKALAARRMYSETWLGRRRYLPNIQSDDWGKKSFAERCALNTPIQGTAADILKMAIVRLLRGLPEHDYLKPILQIHDELTFLVPEGKVEEAVAFIRECMEEQPFPEFDLPLVAEASVGRTFGEMEELGD</sequence>
<comment type="similarity">
    <text evidence="1">Belongs to the DNA polymerase type-A family.</text>
</comment>
<dbReference type="NCBIfam" id="NF011541">
    <property type="entry name" value="PRK14975.2-1"/>
    <property type="match status" value="1"/>
</dbReference>
<dbReference type="PANTHER" id="PTHR10133:SF27">
    <property type="entry name" value="DNA POLYMERASE NU"/>
    <property type="match status" value="1"/>
</dbReference>
<gene>
    <name evidence="7" type="ORF">D5281_03245</name>
</gene>
<evidence type="ECO:0000256" key="3">
    <source>
        <dbReference type="ARBA" id="ARBA00020311"/>
    </source>
</evidence>
<dbReference type="InterPro" id="IPR002562">
    <property type="entry name" value="3'-5'_exonuclease_dom"/>
</dbReference>
<dbReference type="AlphaFoldDB" id="A0A9X5GR27"/>
<proteinExistence type="inferred from homology"/>
<dbReference type="GO" id="GO:0006261">
    <property type="term" value="P:DNA-templated DNA replication"/>
    <property type="evidence" value="ECO:0007669"/>
    <property type="project" value="InterPro"/>
</dbReference>
<dbReference type="GO" id="GO:0003887">
    <property type="term" value="F:DNA-directed DNA polymerase activity"/>
    <property type="evidence" value="ECO:0007669"/>
    <property type="project" value="UniProtKB-EC"/>
</dbReference>
<keyword evidence="7" id="KW-0269">Exonuclease</keyword>
<dbReference type="Gene3D" id="3.30.70.370">
    <property type="match status" value="1"/>
</dbReference>
<name>A0A9X5GR27_9FIRM</name>
<reference evidence="7" key="1">
    <citation type="submission" date="2018-09" db="EMBL/GenBank/DDBJ databases">
        <title>Murine metabolic-syndrome-specific gut microbial biobank.</title>
        <authorList>
            <person name="Liu C."/>
        </authorList>
    </citation>
    <scope>NUCLEOTIDE SEQUENCE</scope>
    <source>
        <strain evidence="7">D42-62</strain>
    </source>
</reference>
<dbReference type="EMBL" id="QZDT01000003">
    <property type="protein sequence ID" value="NBJ91630.1"/>
    <property type="molecule type" value="Genomic_DNA"/>
</dbReference>
<keyword evidence="8" id="KW-1185">Reference proteome</keyword>
<dbReference type="PANTHER" id="PTHR10133">
    <property type="entry name" value="DNA POLYMERASE I"/>
    <property type="match status" value="1"/>
</dbReference>
<evidence type="ECO:0000256" key="2">
    <source>
        <dbReference type="ARBA" id="ARBA00012417"/>
    </source>
</evidence>
<dbReference type="GO" id="GO:0008408">
    <property type="term" value="F:3'-5' exonuclease activity"/>
    <property type="evidence" value="ECO:0007669"/>
    <property type="project" value="InterPro"/>
</dbReference>
<dbReference type="GO" id="GO:0006302">
    <property type="term" value="P:double-strand break repair"/>
    <property type="evidence" value="ECO:0007669"/>
    <property type="project" value="TreeGrafter"/>
</dbReference>
<dbReference type="InterPro" id="IPR002298">
    <property type="entry name" value="DNA_polymerase_A"/>
</dbReference>
<dbReference type="Gene3D" id="1.10.150.20">
    <property type="entry name" value="5' to 3' exonuclease, C-terminal subdomain"/>
    <property type="match status" value="1"/>
</dbReference>